<evidence type="ECO:0000256" key="12">
    <source>
        <dbReference type="ARBA" id="ARBA00048138"/>
    </source>
</evidence>
<dbReference type="InterPro" id="IPR004469">
    <property type="entry name" value="PSP"/>
</dbReference>
<dbReference type="InterPro" id="IPR023214">
    <property type="entry name" value="HAD_sf"/>
</dbReference>
<dbReference type="EMBL" id="CP107052">
    <property type="protein sequence ID" value="UYH50995.1"/>
    <property type="molecule type" value="Genomic_DNA"/>
</dbReference>
<dbReference type="Gene3D" id="3.40.50.1000">
    <property type="entry name" value="HAD superfamily/HAD-like"/>
    <property type="match status" value="1"/>
</dbReference>
<evidence type="ECO:0000256" key="11">
    <source>
        <dbReference type="ARBA" id="ARBA00031693"/>
    </source>
</evidence>
<sequence>MTHPYALVLIFDRKAGSLPPEAIDIARAMVKGARPVILSEGEAVEIPCGKPGTGAATPATIRAALAPHRVDALLVKQRGRRKAVLIADMDSTIVADETLDQLAALIGCGDAVKRITDATMNGTLDFAAALTERVALLRGHPAALLEDVWKTTRINEGAQTLVKTMRAHNARTALVSGGFTFFTSRVAEACGFDEHHGNVLGIEDGTLTGRLAAPILGPDGKKAHLTRLLTERGAQNSAALATGDGANDLPMLHHAGFGVAFHGKPKLRAEMPLQVNFTTLRSLLFAQGYRAADFVE</sequence>
<organism evidence="14 15">
    <name type="scientific">Candidatus Kirkpatrickella diaphorinae</name>
    <dbReference type="NCBI Taxonomy" id="2984322"/>
    <lineage>
        <taxon>Bacteria</taxon>
        <taxon>Pseudomonadati</taxon>
        <taxon>Pseudomonadota</taxon>
        <taxon>Alphaproteobacteria</taxon>
        <taxon>Acetobacterales</taxon>
        <taxon>Acetobacteraceae</taxon>
        <taxon>Candidatus Kirkpatrickella</taxon>
    </lineage>
</organism>
<dbReference type="InterPro" id="IPR036412">
    <property type="entry name" value="HAD-like_sf"/>
</dbReference>
<gene>
    <name evidence="14" type="primary">serB</name>
    <name evidence="14" type="ORF">N5W20_07830</name>
</gene>
<evidence type="ECO:0000256" key="6">
    <source>
        <dbReference type="ARBA" id="ARBA00022605"/>
    </source>
</evidence>
<dbReference type="GO" id="GO:0016787">
    <property type="term" value="F:hydrolase activity"/>
    <property type="evidence" value="ECO:0007669"/>
    <property type="project" value="UniProtKB-KW"/>
</dbReference>
<evidence type="ECO:0000256" key="5">
    <source>
        <dbReference type="ARBA" id="ARBA00015196"/>
    </source>
</evidence>
<protein>
    <recommendedName>
        <fullName evidence="5">Phosphoserine phosphatase</fullName>
        <ecNumber evidence="4">3.1.3.3</ecNumber>
    </recommendedName>
    <alternativeName>
        <fullName evidence="11">O-phosphoserine phosphohydrolase</fullName>
    </alternativeName>
</protein>
<dbReference type="SFLD" id="SFLDF00029">
    <property type="entry name" value="phosphoserine_phosphatase"/>
    <property type="match status" value="1"/>
</dbReference>
<dbReference type="RefSeq" id="WP_319806587.1">
    <property type="nucleotide sequence ID" value="NZ_CP107052.1"/>
</dbReference>
<evidence type="ECO:0000256" key="7">
    <source>
        <dbReference type="ARBA" id="ARBA00022723"/>
    </source>
</evidence>
<comment type="similarity">
    <text evidence="3">Belongs to the HAD-like hydrolase superfamily. SerB family.</text>
</comment>
<name>A0ABY6GJI2_9PROT</name>
<keyword evidence="6" id="KW-0028">Amino-acid biosynthesis</keyword>
<dbReference type="SFLD" id="SFLDS00003">
    <property type="entry name" value="Haloacid_Dehalogenase"/>
    <property type="match status" value="1"/>
</dbReference>
<evidence type="ECO:0000256" key="9">
    <source>
        <dbReference type="ARBA" id="ARBA00022842"/>
    </source>
</evidence>
<dbReference type="SFLD" id="SFLDG01136">
    <property type="entry name" value="C1.6:_Phosphoserine_Phosphatas"/>
    <property type="match status" value="1"/>
</dbReference>
<proteinExistence type="inferred from homology"/>
<dbReference type="EC" id="3.1.3.3" evidence="4"/>
<dbReference type="Pfam" id="PF12710">
    <property type="entry name" value="HAD"/>
    <property type="match status" value="1"/>
</dbReference>
<keyword evidence="10" id="KW-0718">Serine biosynthesis</keyword>
<evidence type="ECO:0000256" key="13">
    <source>
        <dbReference type="ARBA" id="ARBA00048523"/>
    </source>
</evidence>
<dbReference type="SUPFAM" id="SSF56784">
    <property type="entry name" value="HAD-like"/>
    <property type="match status" value="1"/>
</dbReference>
<keyword evidence="9" id="KW-0460">Magnesium</keyword>
<evidence type="ECO:0000256" key="2">
    <source>
        <dbReference type="ARBA" id="ARBA00005135"/>
    </source>
</evidence>
<dbReference type="SFLD" id="SFLDG01137">
    <property type="entry name" value="C1.6.1:_Phosphoserine_Phosphat"/>
    <property type="match status" value="1"/>
</dbReference>
<evidence type="ECO:0000313" key="15">
    <source>
        <dbReference type="Proteomes" id="UP001163831"/>
    </source>
</evidence>
<evidence type="ECO:0000256" key="4">
    <source>
        <dbReference type="ARBA" id="ARBA00012640"/>
    </source>
</evidence>
<keyword evidence="7" id="KW-0479">Metal-binding</keyword>
<keyword evidence="15" id="KW-1185">Reference proteome</keyword>
<keyword evidence="8 14" id="KW-0378">Hydrolase</keyword>
<evidence type="ECO:0000256" key="1">
    <source>
        <dbReference type="ARBA" id="ARBA00001946"/>
    </source>
</evidence>
<evidence type="ECO:0000313" key="14">
    <source>
        <dbReference type="EMBL" id="UYH50995.1"/>
    </source>
</evidence>
<dbReference type="Proteomes" id="UP001163831">
    <property type="component" value="Chromosome"/>
</dbReference>
<dbReference type="NCBIfam" id="TIGR00338">
    <property type="entry name" value="serB"/>
    <property type="match status" value="1"/>
</dbReference>
<comment type="cofactor">
    <cofactor evidence="1">
        <name>Mg(2+)</name>
        <dbReference type="ChEBI" id="CHEBI:18420"/>
    </cofactor>
</comment>
<evidence type="ECO:0000256" key="8">
    <source>
        <dbReference type="ARBA" id="ARBA00022801"/>
    </source>
</evidence>
<reference evidence="14" key="1">
    <citation type="submission" date="2022-10" db="EMBL/GenBank/DDBJ databases">
        <title>Candidatus Kirkpatrella diaphorinas gen. nov., sp. nov., an uncultured endosymbiont identified in a population of Diaphorina citri from Hawaii.</title>
        <authorList>
            <person name="Henry E.M."/>
            <person name="Carlson C.R."/>
            <person name="Kuo Y.-W."/>
        </authorList>
    </citation>
    <scope>NUCLEOTIDE SEQUENCE</scope>
    <source>
        <strain evidence="14">CADCRV1</strain>
    </source>
</reference>
<comment type="catalytic activity">
    <reaction evidence="12">
        <text>O-phospho-L-serine + H2O = L-serine + phosphate</text>
        <dbReference type="Rhea" id="RHEA:21208"/>
        <dbReference type="ChEBI" id="CHEBI:15377"/>
        <dbReference type="ChEBI" id="CHEBI:33384"/>
        <dbReference type="ChEBI" id="CHEBI:43474"/>
        <dbReference type="ChEBI" id="CHEBI:57524"/>
        <dbReference type="EC" id="3.1.3.3"/>
    </reaction>
</comment>
<comment type="catalytic activity">
    <reaction evidence="13">
        <text>O-phospho-D-serine + H2O = D-serine + phosphate</text>
        <dbReference type="Rhea" id="RHEA:24873"/>
        <dbReference type="ChEBI" id="CHEBI:15377"/>
        <dbReference type="ChEBI" id="CHEBI:35247"/>
        <dbReference type="ChEBI" id="CHEBI:43474"/>
        <dbReference type="ChEBI" id="CHEBI:58680"/>
        <dbReference type="EC" id="3.1.3.3"/>
    </reaction>
</comment>
<evidence type="ECO:0000256" key="3">
    <source>
        <dbReference type="ARBA" id="ARBA00009184"/>
    </source>
</evidence>
<evidence type="ECO:0000256" key="10">
    <source>
        <dbReference type="ARBA" id="ARBA00023299"/>
    </source>
</evidence>
<accession>A0ABY6GJI2</accession>
<dbReference type="InterPro" id="IPR050582">
    <property type="entry name" value="HAD-like_SerB"/>
</dbReference>
<dbReference type="NCBIfam" id="TIGR01488">
    <property type="entry name" value="HAD-SF-IB"/>
    <property type="match status" value="1"/>
</dbReference>
<dbReference type="PANTHER" id="PTHR43344">
    <property type="entry name" value="PHOSPHOSERINE PHOSPHATASE"/>
    <property type="match status" value="1"/>
</dbReference>
<dbReference type="PANTHER" id="PTHR43344:SF2">
    <property type="entry name" value="PHOSPHOSERINE PHOSPHATASE"/>
    <property type="match status" value="1"/>
</dbReference>
<comment type="pathway">
    <text evidence="2">Amino-acid biosynthesis; L-serine biosynthesis; L-serine from 3-phospho-D-glycerate: step 3/3.</text>
</comment>